<name>N6WCY8_9ACTO</name>
<evidence type="ECO:0000256" key="4">
    <source>
        <dbReference type="ARBA" id="ARBA00022630"/>
    </source>
</evidence>
<dbReference type="EC" id="2.7.1.180" evidence="2"/>
<keyword evidence="4" id="KW-0285">Flavoprotein</keyword>
<accession>N6WCY8</accession>
<dbReference type="EMBL" id="AQHZ01000020">
    <property type="protein sequence ID" value="ENO18079.1"/>
    <property type="molecule type" value="Genomic_DNA"/>
</dbReference>
<dbReference type="PANTHER" id="PTHR30040:SF2">
    <property type="entry name" value="FAD:PROTEIN FMN TRANSFERASE"/>
    <property type="match status" value="1"/>
</dbReference>
<keyword evidence="12" id="KW-0449">Lipoprotein</keyword>
<dbReference type="GO" id="GO:0046872">
    <property type="term" value="F:metal ion binding"/>
    <property type="evidence" value="ECO:0007669"/>
    <property type="project" value="UniProtKB-KW"/>
</dbReference>
<evidence type="ECO:0000313" key="13">
    <source>
        <dbReference type="Proteomes" id="UP000013015"/>
    </source>
</evidence>
<keyword evidence="13" id="KW-1185">Reference proteome</keyword>
<evidence type="ECO:0000256" key="8">
    <source>
        <dbReference type="ARBA" id="ARBA00022842"/>
    </source>
</evidence>
<comment type="catalytic activity">
    <reaction evidence="10">
        <text>L-threonyl-[protein] + FAD = FMN-L-threonyl-[protein] + AMP + H(+)</text>
        <dbReference type="Rhea" id="RHEA:36847"/>
        <dbReference type="Rhea" id="RHEA-COMP:11060"/>
        <dbReference type="Rhea" id="RHEA-COMP:11061"/>
        <dbReference type="ChEBI" id="CHEBI:15378"/>
        <dbReference type="ChEBI" id="CHEBI:30013"/>
        <dbReference type="ChEBI" id="CHEBI:57692"/>
        <dbReference type="ChEBI" id="CHEBI:74257"/>
        <dbReference type="ChEBI" id="CHEBI:456215"/>
        <dbReference type="EC" id="2.7.1.180"/>
    </reaction>
</comment>
<feature type="region of interest" description="Disordered" evidence="11">
    <location>
        <begin position="234"/>
        <end position="270"/>
    </location>
</feature>
<keyword evidence="6" id="KW-0479">Metal-binding</keyword>
<evidence type="ECO:0000256" key="11">
    <source>
        <dbReference type="SAM" id="MobiDB-lite"/>
    </source>
</evidence>
<protein>
    <recommendedName>
        <fullName evidence="3">FAD:protein FMN transferase</fullName>
        <ecNumber evidence="2">2.7.1.180</ecNumber>
    </recommendedName>
    <alternativeName>
        <fullName evidence="9">Flavin transferase</fullName>
    </alternativeName>
</protein>
<dbReference type="AlphaFoldDB" id="N6WCY8"/>
<feature type="compositionally biased region" description="Low complexity" evidence="11">
    <location>
        <begin position="235"/>
        <end position="246"/>
    </location>
</feature>
<dbReference type="PANTHER" id="PTHR30040">
    <property type="entry name" value="THIAMINE BIOSYNTHESIS LIPOPROTEIN APBE"/>
    <property type="match status" value="1"/>
</dbReference>
<evidence type="ECO:0000256" key="7">
    <source>
        <dbReference type="ARBA" id="ARBA00022827"/>
    </source>
</evidence>
<dbReference type="Proteomes" id="UP000013015">
    <property type="component" value="Unassembled WGS sequence"/>
</dbReference>
<dbReference type="PATRIC" id="fig|888050.3.peg.1145"/>
<evidence type="ECO:0000256" key="6">
    <source>
        <dbReference type="ARBA" id="ARBA00022723"/>
    </source>
</evidence>
<evidence type="ECO:0000256" key="5">
    <source>
        <dbReference type="ARBA" id="ARBA00022679"/>
    </source>
</evidence>
<proteinExistence type="predicted"/>
<dbReference type="GO" id="GO:0016740">
    <property type="term" value="F:transferase activity"/>
    <property type="evidence" value="ECO:0007669"/>
    <property type="project" value="UniProtKB-KW"/>
</dbReference>
<dbReference type="Gene3D" id="3.10.520.10">
    <property type="entry name" value="ApbE-like domains"/>
    <property type="match status" value="2"/>
</dbReference>
<organism evidence="12 13">
    <name type="scientific">Schaalia cardiffensis F0333</name>
    <dbReference type="NCBI Taxonomy" id="888050"/>
    <lineage>
        <taxon>Bacteria</taxon>
        <taxon>Bacillati</taxon>
        <taxon>Actinomycetota</taxon>
        <taxon>Actinomycetes</taxon>
        <taxon>Actinomycetales</taxon>
        <taxon>Actinomycetaceae</taxon>
        <taxon>Schaalia</taxon>
    </lineage>
</organism>
<evidence type="ECO:0000256" key="2">
    <source>
        <dbReference type="ARBA" id="ARBA00011955"/>
    </source>
</evidence>
<evidence type="ECO:0000256" key="3">
    <source>
        <dbReference type="ARBA" id="ARBA00016337"/>
    </source>
</evidence>
<comment type="caution">
    <text evidence="12">The sequence shown here is derived from an EMBL/GenBank/DDBJ whole genome shotgun (WGS) entry which is preliminary data.</text>
</comment>
<dbReference type="STRING" id="888050.HMPREF9004_1204"/>
<dbReference type="InterPro" id="IPR003374">
    <property type="entry name" value="ApbE-like_sf"/>
</dbReference>
<comment type="cofactor">
    <cofactor evidence="1">
        <name>Mg(2+)</name>
        <dbReference type="ChEBI" id="CHEBI:18420"/>
    </cofactor>
</comment>
<dbReference type="Pfam" id="PF02424">
    <property type="entry name" value="ApbE"/>
    <property type="match status" value="2"/>
</dbReference>
<dbReference type="HOGENOM" id="CLU_044403_5_2_11"/>
<dbReference type="eggNOG" id="COG1477">
    <property type="taxonomic scope" value="Bacteria"/>
</dbReference>
<gene>
    <name evidence="12" type="primary">abpE</name>
    <name evidence="12" type="ORF">HMPREF9004_1204</name>
</gene>
<dbReference type="InterPro" id="IPR024932">
    <property type="entry name" value="ApbE"/>
</dbReference>
<sequence>MGTRVDIIGHGGDLREITSQCCALLAELESLWSVFRPDSDVSRINEGDSWCEVDERSDALLQDALALSEACGGAFNPLIGQLGELWDVKGWRRALVEGRPLPSPPSEEVLASVRAWAAEPGIERDDAGRWRLRRGRAKSLPAFRRGPIDLGGIAKGAGADELRDAAVRLGAEGVLVSMGTSSIAVHGHRADGGEWRVGLRDPDGAENEWIGRVMLKGGALSTSGACGPRLLAPRAGQASEAGQGAEVRQGRETGQGAEARREDHVSEERSGALLRDPRIWGHHILDPRTGSPAAPRLRQATVMCESGVMAEALSTALIVGGVECIDEEKLREWAHRRGVSSEWEWVVVGEETISSPAAGWIPKEESAGVSSLER</sequence>
<keyword evidence="5" id="KW-0808">Transferase</keyword>
<evidence type="ECO:0000256" key="10">
    <source>
        <dbReference type="ARBA" id="ARBA00048540"/>
    </source>
</evidence>
<keyword evidence="8" id="KW-0460">Magnesium</keyword>
<evidence type="ECO:0000256" key="9">
    <source>
        <dbReference type="ARBA" id="ARBA00031306"/>
    </source>
</evidence>
<keyword evidence="7" id="KW-0274">FAD</keyword>
<reference evidence="12 13" key="1">
    <citation type="submission" date="2013-03" db="EMBL/GenBank/DDBJ databases">
        <title>Reference genome for the Human Microbiome Project.</title>
        <authorList>
            <person name="Aqrawi P."/>
            <person name="Ayvaz T."/>
            <person name="Bess C."/>
            <person name="Blankenburg K."/>
            <person name="Coyle M."/>
            <person name="Deng J."/>
            <person name="Forbes L."/>
            <person name="Fowler G."/>
            <person name="Francisco L."/>
            <person name="Fu Q."/>
            <person name="Gibbs R."/>
            <person name="Gross S."/>
            <person name="Gubbala S."/>
            <person name="Hale W."/>
            <person name="Hemphill L."/>
            <person name="Highlander S."/>
            <person name="Hirani K."/>
            <person name="Jackson L."/>
            <person name="Jakkamsetti A."/>
            <person name="Javaid M."/>
            <person name="Jayaseelan J.C."/>
            <person name="Jiang H."/>
            <person name="Joshi V."/>
            <person name="Korchina V."/>
            <person name="Kovar C."/>
            <person name="Lara F."/>
            <person name="Lee S."/>
            <person name="Liu Y."/>
            <person name="Mata R."/>
            <person name="Mathew T."/>
            <person name="Munidasa M."/>
            <person name="Muzny D."/>
            <person name="Nazareth L."/>
            <person name="Ngo R."/>
            <person name="Nguyen L."/>
            <person name="Nguyen N."/>
            <person name="Okwuonu G."/>
            <person name="Ongeri F."/>
            <person name="Palculict T."/>
            <person name="Patil S."/>
            <person name="Petrosino J."/>
            <person name="Pham C."/>
            <person name="Pham P."/>
            <person name="Pu L.-L."/>
            <person name="Qin X."/>
            <person name="Qu J."/>
            <person name="Reid J."/>
            <person name="Ross M."/>
            <person name="Ruth R."/>
            <person name="Saada N."/>
            <person name="San Lucas F."/>
            <person name="Santibanez J."/>
            <person name="Shang Y."/>
            <person name="Simmons D."/>
            <person name="Song X.-Z."/>
            <person name="Tang L.-Y."/>
            <person name="Thornton R."/>
            <person name="Warren J."/>
            <person name="Weissenberger G."/>
            <person name="Wilczek-Boney K."/>
            <person name="Worley K."/>
            <person name="Youmans B."/>
            <person name="Zhang J."/>
            <person name="Zhang L."/>
            <person name="Zhao Z."/>
            <person name="Zhou C."/>
            <person name="Zhu D."/>
            <person name="Zhu Y."/>
        </authorList>
    </citation>
    <scope>NUCLEOTIDE SEQUENCE [LARGE SCALE GENOMIC DNA]</scope>
    <source>
        <strain evidence="12 13">F0333</strain>
    </source>
</reference>
<dbReference type="SUPFAM" id="SSF143631">
    <property type="entry name" value="ApbE-like"/>
    <property type="match status" value="2"/>
</dbReference>
<feature type="compositionally biased region" description="Basic and acidic residues" evidence="11">
    <location>
        <begin position="258"/>
        <end position="270"/>
    </location>
</feature>
<evidence type="ECO:0000313" key="12">
    <source>
        <dbReference type="EMBL" id="ENO18079.1"/>
    </source>
</evidence>
<evidence type="ECO:0000256" key="1">
    <source>
        <dbReference type="ARBA" id="ARBA00001946"/>
    </source>
</evidence>